<dbReference type="VEuPathDB" id="VectorBase:AATE002690"/>
<dbReference type="AlphaFoldDB" id="A0A182INX7"/>
<feature type="region of interest" description="Disordered" evidence="1">
    <location>
        <begin position="82"/>
        <end position="117"/>
    </location>
</feature>
<evidence type="ECO:0000256" key="1">
    <source>
        <dbReference type="SAM" id="MobiDB-lite"/>
    </source>
</evidence>
<name>A0A182INX7_ANOAO</name>
<reference evidence="2" key="1">
    <citation type="submission" date="2022-08" db="UniProtKB">
        <authorList>
            <consortium name="EnsemblMetazoa"/>
        </authorList>
    </citation>
    <scope>IDENTIFICATION</scope>
    <source>
        <strain evidence="2">EBRO</strain>
    </source>
</reference>
<sequence>MSLFWWNRFPQNPQGYGRVSLCISRCVDRHTHLTASNEPFESGDLDLGSSSRFSNADTEKASEFFGTCGMSVVGDWLIRGGGGESTSSSIEDDRDRDGTLPANKKHGKLALSPALIQ</sequence>
<protein>
    <submittedName>
        <fullName evidence="2">Uncharacterized protein</fullName>
    </submittedName>
</protein>
<dbReference type="EnsemblMetazoa" id="AATE002690-RA">
    <property type="protein sequence ID" value="AATE002690-PA.1"/>
    <property type="gene ID" value="AATE002690"/>
</dbReference>
<proteinExistence type="predicted"/>
<accession>A0A182INX7</accession>
<organism evidence="2">
    <name type="scientific">Anopheles atroparvus</name>
    <name type="common">European mosquito</name>
    <dbReference type="NCBI Taxonomy" id="41427"/>
    <lineage>
        <taxon>Eukaryota</taxon>
        <taxon>Metazoa</taxon>
        <taxon>Ecdysozoa</taxon>
        <taxon>Arthropoda</taxon>
        <taxon>Hexapoda</taxon>
        <taxon>Insecta</taxon>
        <taxon>Pterygota</taxon>
        <taxon>Neoptera</taxon>
        <taxon>Endopterygota</taxon>
        <taxon>Diptera</taxon>
        <taxon>Nematocera</taxon>
        <taxon>Culicoidea</taxon>
        <taxon>Culicidae</taxon>
        <taxon>Anophelinae</taxon>
        <taxon>Anopheles</taxon>
    </lineage>
</organism>
<evidence type="ECO:0000313" key="2">
    <source>
        <dbReference type="EnsemblMetazoa" id="AATE002690-PA.1"/>
    </source>
</evidence>